<dbReference type="Gene3D" id="3.40.430.10">
    <property type="entry name" value="Dihydrofolate Reductase, subunit A"/>
    <property type="match status" value="1"/>
</dbReference>
<name>A0A3L9YAW5_9RHOB</name>
<reference evidence="2 3" key="1">
    <citation type="submission" date="2018-10" db="EMBL/GenBank/DDBJ databases">
        <authorList>
            <person name="Jung H.S."/>
            <person name="Jeon C.O."/>
        </authorList>
    </citation>
    <scope>NUCLEOTIDE SEQUENCE [LARGE SCALE GENOMIC DNA]</scope>
    <source>
        <strain evidence="2 3">MA-7-27</strain>
    </source>
</reference>
<dbReference type="SUPFAM" id="SSF53597">
    <property type="entry name" value="Dihydrofolate reductase-like"/>
    <property type="match status" value="1"/>
</dbReference>
<dbReference type="AlphaFoldDB" id="A0A3L9YAW5"/>
<dbReference type="GO" id="GO:0009231">
    <property type="term" value="P:riboflavin biosynthetic process"/>
    <property type="evidence" value="ECO:0007669"/>
    <property type="project" value="InterPro"/>
</dbReference>
<dbReference type="Pfam" id="PF01872">
    <property type="entry name" value="RibD_C"/>
    <property type="match status" value="1"/>
</dbReference>
<dbReference type="RefSeq" id="WP_121897041.1">
    <property type="nucleotide sequence ID" value="NZ_RCNT01000002.1"/>
</dbReference>
<dbReference type="InterPro" id="IPR024072">
    <property type="entry name" value="DHFR-like_dom_sf"/>
</dbReference>
<dbReference type="InterPro" id="IPR002734">
    <property type="entry name" value="RibDG_C"/>
</dbReference>
<sequence>MIEGHVFIATSQDGFIARKDGSLDWLTGVSVTGEDHGYNAFIDSVDGIVMGRGTFDVVTAFDPWPYSRPVIVMSRTLRQEDLSDDLKNRVEITDETPQSVMARLARRGWTRAYIDGGQVIQSFLAAGLIAEMSLFRMPVLIGEGRPLFGSLEKDLRLDLVEVTSFPSGIVKTRYKLR</sequence>
<dbReference type="InterPro" id="IPR050765">
    <property type="entry name" value="Riboflavin_Biosynth_HTPR"/>
</dbReference>
<protein>
    <submittedName>
        <fullName evidence="2">Dihydrofolate reductase</fullName>
    </submittedName>
</protein>
<accession>A0A3L9YAW5</accession>
<proteinExistence type="predicted"/>
<comment type="caution">
    <text evidence="2">The sequence shown here is derived from an EMBL/GenBank/DDBJ whole genome shotgun (WGS) entry which is preliminary data.</text>
</comment>
<organism evidence="2 3">
    <name type="scientific">Rhodophyticola porphyridii</name>
    <dbReference type="NCBI Taxonomy" id="1852017"/>
    <lineage>
        <taxon>Bacteria</taxon>
        <taxon>Pseudomonadati</taxon>
        <taxon>Pseudomonadota</taxon>
        <taxon>Alphaproteobacteria</taxon>
        <taxon>Rhodobacterales</taxon>
        <taxon>Roseobacteraceae</taxon>
        <taxon>Rhodophyticola</taxon>
    </lineage>
</organism>
<feature type="domain" description="Bacterial bifunctional deaminase-reductase C-terminal" evidence="1">
    <location>
        <begin position="6"/>
        <end position="170"/>
    </location>
</feature>
<evidence type="ECO:0000259" key="1">
    <source>
        <dbReference type="Pfam" id="PF01872"/>
    </source>
</evidence>
<dbReference type="GO" id="GO:0008703">
    <property type="term" value="F:5-amino-6-(5-phosphoribosylamino)uracil reductase activity"/>
    <property type="evidence" value="ECO:0007669"/>
    <property type="project" value="InterPro"/>
</dbReference>
<gene>
    <name evidence="2" type="ORF">D9R08_05600</name>
</gene>
<dbReference type="EMBL" id="RCNT01000002">
    <property type="protein sequence ID" value="RMA43106.1"/>
    <property type="molecule type" value="Genomic_DNA"/>
</dbReference>
<dbReference type="PANTHER" id="PTHR38011">
    <property type="entry name" value="DIHYDROFOLATE REDUCTASE FAMILY PROTEIN (AFU_ORTHOLOGUE AFUA_8G06820)"/>
    <property type="match status" value="1"/>
</dbReference>
<keyword evidence="3" id="KW-1185">Reference proteome</keyword>
<evidence type="ECO:0000313" key="3">
    <source>
        <dbReference type="Proteomes" id="UP000281343"/>
    </source>
</evidence>
<evidence type="ECO:0000313" key="2">
    <source>
        <dbReference type="EMBL" id="RMA43106.1"/>
    </source>
</evidence>
<dbReference type="OrthoDB" id="9782335at2"/>
<dbReference type="Proteomes" id="UP000281343">
    <property type="component" value="Unassembled WGS sequence"/>
</dbReference>
<dbReference type="PANTHER" id="PTHR38011:SF11">
    <property type="entry name" value="2,5-DIAMINO-6-RIBOSYLAMINO-4(3H)-PYRIMIDINONE 5'-PHOSPHATE REDUCTASE"/>
    <property type="match status" value="1"/>
</dbReference>